<reference evidence="9" key="1">
    <citation type="submission" date="2020-08" db="EMBL/GenBank/DDBJ databases">
        <title>Genome public.</title>
        <authorList>
            <person name="Liu C."/>
            <person name="Sun Q."/>
        </authorList>
    </citation>
    <scope>NUCLEOTIDE SEQUENCE</scope>
    <source>
        <strain evidence="9">NSJ-50</strain>
    </source>
</reference>
<dbReference type="GO" id="GO:0055085">
    <property type="term" value="P:transmembrane transport"/>
    <property type="evidence" value="ECO:0007669"/>
    <property type="project" value="InterPro"/>
</dbReference>
<evidence type="ECO:0000256" key="8">
    <source>
        <dbReference type="SAM" id="Phobius"/>
    </source>
</evidence>
<dbReference type="Pfam" id="PF03547">
    <property type="entry name" value="Mem_trans"/>
    <property type="match status" value="2"/>
</dbReference>
<comment type="caution">
    <text evidence="9">The sequence shown here is derived from an EMBL/GenBank/DDBJ whole genome shotgun (WGS) entry which is preliminary data.</text>
</comment>
<protein>
    <submittedName>
        <fullName evidence="9">AEC family transporter</fullName>
    </submittedName>
</protein>
<name>A0A926ITH7_9FIRM</name>
<feature type="transmembrane region" description="Helical" evidence="8">
    <location>
        <begin position="68"/>
        <end position="87"/>
    </location>
</feature>
<feature type="transmembrane region" description="Helical" evidence="8">
    <location>
        <begin position="126"/>
        <end position="146"/>
    </location>
</feature>
<comment type="subcellular location">
    <subcellularLocation>
        <location evidence="1">Cell membrane</location>
        <topology evidence="1">Multi-pass membrane protein</topology>
    </subcellularLocation>
</comment>
<dbReference type="InterPro" id="IPR038770">
    <property type="entry name" value="Na+/solute_symporter_sf"/>
</dbReference>
<keyword evidence="10" id="KW-1185">Reference proteome</keyword>
<sequence>MENFLLALEVIFPIVVNLALGYTMKRAGIFDDTTVKKMNASVFKVFLPLLLFYNVCTTDVKTAFDAKLISYSVLSIAACFLILLIIVPRFEKDNKRRGALIQGIFRSNFIIFGMPVAMSLCNPEDIGSVSLLIAVIAPTFNVLAVITMEIFRGSKINVLQIIKGVITNPLIIASALGLIFAGLNIQIPPLLNKCISDITKITNPLALILLGASFTFGSVKGYTKELIAGLLGRLVIVPAIFLPLASALGFRGGDMVALMVLFASPAAVSSFIMAEQMDGDGALAGQLIVLGSVLSVFTVFIWILILKGLMLI</sequence>
<dbReference type="EMBL" id="JACRTE010000002">
    <property type="protein sequence ID" value="MBC8595738.1"/>
    <property type="molecule type" value="Genomic_DNA"/>
</dbReference>
<keyword evidence="3" id="KW-0813">Transport</keyword>
<keyword evidence="4" id="KW-1003">Cell membrane</keyword>
<accession>A0A926ITH7</accession>
<dbReference type="PANTHER" id="PTHR36838">
    <property type="entry name" value="AUXIN EFFLUX CARRIER FAMILY PROTEIN"/>
    <property type="match status" value="1"/>
</dbReference>
<feature type="transmembrane region" description="Helical" evidence="8">
    <location>
        <begin position="231"/>
        <end position="250"/>
    </location>
</feature>
<dbReference type="PANTHER" id="PTHR36838:SF4">
    <property type="entry name" value="AUXIN EFFLUX CARRIER FAMILY PROTEIN"/>
    <property type="match status" value="1"/>
</dbReference>
<keyword evidence="5 8" id="KW-0812">Transmembrane</keyword>
<evidence type="ECO:0000313" key="10">
    <source>
        <dbReference type="Proteomes" id="UP000647416"/>
    </source>
</evidence>
<gene>
    <name evidence="9" type="ORF">H8706_02500</name>
</gene>
<comment type="similarity">
    <text evidence="2">Belongs to the auxin efflux carrier (TC 2.A.69) family.</text>
</comment>
<proteinExistence type="inferred from homology"/>
<feature type="transmembrane region" description="Helical" evidence="8">
    <location>
        <begin position="158"/>
        <end position="181"/>
    </location>
</feature>
<evidence type="ECO:0000313" key="9">
    <source>
        <dbReference type="EMBL" id="MBC8595738.1"/>
    </source>
</evidence>
<keyword evidence="7 8" id="KW-0472">Membrane</keyword>
<feature type="transmembrane region" description="Helical" evidence="8">
    <location>
        <begin position="281"/>
        <end position="305"/>
    </location>
</feature>
<evidence type="ECO:0000256" key="6">
    <source>
        <dbReference type="ARBA" id="ARBA00022989"/>
    </source>
</evidence>
<evidence type="ECO:0000256" key="1">
    <source>
        <dbReference type="ARBA" id="ARBA00004651"/>
    </source>
</evidence>
<dbReference type="InterPro" id="IPR004776">
    <property type="entry name" value="Mem_transp_PIN-like"/>
</dbReference>
<feature type="transmembrane region" description="Helical" evidence="8">
    <location>
        <begin position="6"/>
        <end position="24"/>
    </location>
</feature>
<feature type="transmembrane region" description="Helical" evidence="8">
    <location>
        <begin position="45"/>
        <end position="62"/>
    </location>
</feature>
<evidence type="ECO:0000256" key="5">
    <source>
        <dbReference type="ARBA" id="ARBA00022692"/>
    </source>
</evidence>
<evidence type="ECO:0000256" key="4">
    <source>
        <dbReference type="ARBA" id="ARBA00022475"/>
    </source>
</evidence>
<dbReference type="GO" id="GO:0005886">
    <property type="term" value="C:plasma membrane"/>
    <property type="evidence" value="ECO:0007669"/>
    <property type="project" value="UniProtKB-SubCell"/>
</dbReference>
<dbReference type="AlphaFoldDB" id="A0A926ITH7"/>
<feature type="transmembrane region" description="Helical" evidence="8">
    <location>
        <begin position="99"/>
        <end position="120"/>
    </location>
</feature>
<evidence type="ECO:0000256" key="3">
    <source>
        <dbReference type="ARBA" id="ARBA00022448"/>
    </source>
</evidence>
<dbReference type="Gene3D" id="1.20.1530.20">
    <property type="match status" value="1"/>
</dbReference>
<evidence type="ECO:0000256" key="2">
    <source>
        <dbReference type="ARBA" id="ARBA00010145"/>
    </source>
</evidence>
<feature type="transmembrane region" description="Helical" evidence="8">
    <location>
        <begin position="256"/>
        <end position="274"/>
    </location>
</feature>
<organism evidence="9 10">
    <name type="scientific">Qingrenia yutianensis</name>
    <dbReference type="NCBI Taxonomy" id="2763676"/>
    <lineage>
        <taxon>Bacteria</taxon>
        <taxon>Bacillati</taxon>
        <taxon>Bacillota</taxon>
        <taxon>Clostridia</taxon>
        <taxon>Eubacteriales</taxon>
        <taxon>Oscillospiraceae</taxon>
        <taxon>Qingrenia</taxon>
    </lineage>
</organism>
<keyword evidence="6 8" id="KW-1133">Transmembrane helix</keyword>
<dbReference type="Proteomes" id="UP000647416">
    <property type="component" value="Unassembled WGS sequence"/>
</dbReference>
<evidence type="ECO:0000256" key="7">
    <source>
        <dbReference type="ARBA" id="ARBA00023136"/>
    </source>
</evidence>
<dbReference type="RefSeq" id="WP_262431376.1">
    <property type="nucleotide sequence ID" value="NZ_JACRTE010000002.1"/>
</dbReference>